<dbReference type="Pfam" id="PF07690">
    <property type="entry name" value="MFS_1"/>
    <property type="match status" value="1"/>
</dbReference>
<evidence type="ECO:0000256" key="8">
    <source>
        <dbReference type="RuleBase" id="RU365088"/>
    </source>
</evidence>
<comment type="similarity">
    <text evidence="2 8">Belongs to the major facilitator superfamily. Bcr/CmlA family.</text>
</comment>
<feature type="transmembrane region" description="Helical" evidence="8">
    <location>
        <begin position="83"/>
        <end position="101"/>
    </location>
</feature>
<evidence type="ECO:0000256" key="5">
    <source>
        <dbReference type="ARBA" id="ARBA00022692"/>
    </source>
</evidence>
<keyword evidence="5 8" id="KW-0812">Transmembrane</keyword>
<dbReference type="Proteomes" id="UP001597353">
    <property type="component" value="Unassembled WGS sequence"/>
</dbReference>
<dbReference type="RefSeq" id="WP_390260245.1">
    <property type="nucleotide sequence ID" value="NZ_JBHUGH010000005.1"/>
</dbReference>
<comment type="caution">
    <text evidence="10">The sequence shown here is derived from an EMBL/GenBank/DDBJ whole genome shotgun (WGS) entry which is preliminary data.</text>
</comment>
<accession>A0ABW4S490</accession>
<organism evidence="10 11">
    <name type="scientific">Halodurantibacterium flavum</name>
    <dbReference type="NCBI Taxonomy" id="1382802"/>
    <lineage>
        <taxon>Bacteria</taxon>
        <taxon>Pseudomonadati</taxon>
        <taxon>Pseudomonadota</taxon>
        <taxon>Alphaproteobacteria</taxon>
        <taxon>Rhodobacterales</taxon>
        <taxon>Paracoccaceae</taxon>
        <taxon>Halodurantibacterium</taxon>
    </lineage>
</organism>
<feature type="transmembrane region" description="Helical" evidence="8">
    <location>
        <begin position="166"/>
        <end position="189"/>
    </location>
</feature>
<evidence type="ECO:0000313" key="11">
    <source>
        <dbReference type="Proteomes" id="UP001597353"/>
    </source>
</evidence>
<keyword evidence="7 8" id="KW-0472">Membrane</keyword>
<comment type="caution">
    <text evidence="8">Lacks conserved residue(s) required for the propagation of feature annotation.</text>
</comment>
<dbReference type="InterPro" id="IPR011701">
    <property type="entry name" value="MFS"/>
</dbReference>
<feature type="transmembrane region" description="Helical" evidence="8">
    <location>
        <begin position="348"/>
        <end position="374"/>
    </location>
</feature>
<protein>
    <recommendedName>
        <fullName evidence="8">Bcr/CflA family efflux transporter</fullName>
    </recommendedName>
</protein>
<feature type="transmembrane region" description="Helical" evidence="8">
    <location>
        <begin position="107"/>
        <end position="129"/>
    </location>
</feature>
<dbReference type="InterPro" id="IPR020846">
    <property type="entry name" value="MFS_dom"/>
</dbReference>
<dbReference type="PROSITE" id="PS00216">
    <property type="entry name" value="SUGAR_TRANSPORT_1"/>
    <property type="match status" value="1"/>
</dbReference>
<dbReference type="NCBIfam" id="TIGR00710">
    <property type="entry name" value="efflux_Bcr_CflA"/>
    <property type="match status" value="1"/>
</dbReference>
<feature type="transmembrane region" description="Helical" evidence="8">
    <location>
        <begin position="286"/>
        <end position="307"/>
    </location>
</feature>
<feature type="transmembrane region" description="Helical" evidence="8">
    <location>
        <begin position="141"/>
        <end position="160"/>
    </location>
</feature>
<gene>
    <name evidence="10" type="ORF">ACFSGJ_06835</name>
</gene>
<evidence type="ECO:0000256" key="7">
    <source>
        <dbReference type="ARBA" id="ARBA00023136"/>
    </source>
</evidence>
<dbReference type="InterPro" id="IPR004812">
    <property type="entry name" value="Efflux_drug-R_Bcr/CmlA"/>
</dbReference>
<name>A0ABW4S490_9RHOB</name>
<evidence type="ECO:0000259" key="9">
    <source>
        <dbReference type="PROSITE" id="PS50850"/>
    </source>
</evidence>
<comment type="subcellular location">
    <subcellularLocation>
        <location evidence="8">Cell inner membrane</location>
        <topology evidence="8">Multi-pass membrane protein</topology>
    </subcellularLocation>
    <subcellularLocation>
        <location evidence="1">Cell membrane</location>
        <topology evidence="1">Multi-pass membrane protein</topology>
    </subcellularLocation>
</comment>
<sequence length="402" mass="42573">MSQLFRPTRPVPFAEFVALMAALTALAALSIDAMLPAIPQIAADLSPDDPNRAQLVVTSFMVGIGFGMLVMGPLSDAIGRRPVIALGVALYVVGALLAVIADSMTMLLAARVLQGLGISAPRTVSVAMIRDRYAGREMARVLSFVMTVFILVPAAAPFLGQTILGFAGWRMIFASFIIFGTLVMMWILLRQPETLAPEARRPFRAGTIAAGMREVVSNRRVMLYVLTLVFGFAQMIALLSASQPVYDVYFGRGDSFAMWFAIQALAAGTAGMLNAALVVRLGMRRMVMAAYAFQIAASALATGLWASGTFGGPEAFPVFFLWAVGVFYIAGLTFGNLNALAIEPLGHIAGVASAVIGAISTVLAVVMAVPVSLAFDGTPLPLMIGVLIFSTLALLTMVANRR</sequence>
<keyword evidence="6 8" id="KW-1133">Transmembrane helix</keyword>
<evidence type="ECO:0000313" key="10">
    <source>
        <dbReference type="EMBL" id="MFD1911928.1"/>
    </source>
</evidence>
<dbReference type="SUPFAM" id="SSF103473">
    <property type="entry name" value="MFS general substrate transporter"/>
    <property type="match status" value="1"/>
</dbReference>
<evidence type="ECO:0000256" key="4">
    <source>
        <dbReference type="ARBA" id="ARBA00022475"/>
    </source>
</evidence>
<dbReference type="Gene3D" id="1.20.1720.10">
    <property type="entry name" value="Multidrug resistance protein D"/>
    <property type="match status" value="1"/>
</dbReference>
<feature type="transmembrane region" description="Helical" evidence="8">
    <location>
        <begin position="380"/>
        <end position="399"/>
    </location>
</feature>
<dbReference type="PANTHER" id="PTHR23502">
    <property type="entry name" value="MAJOR FACILITATOR SUPERFAMILY"/>
    <property type="match status" value="1"/>
</dbReference>
<reference evidence="11" key="1">
    <citation type="journal article" date="2019" name="Int. J. Syst. Evol. Microbiol.">
        <title>The Global Catalogue of Microorganisms (GCM) 10K type strain sequencing project: providing services to taxonomists for standard genome sequencing and annotation.</title>
        <authorList>
            <consortium name="The Broad Institute Genomics Platform"/>
            <consortium name="The Broad Institute Genome Sequencing Center for Infectious Disease"/>
            <person name="Wu L."/>
            <person name="Ma J."/>
        </authorList>
    </citation>
    <scope>NUCLEOTIDE SEQUENCE [LARGE SCALE GENOMIC DNA]</scope>
    <source>
        <strain evidence="11">CGMCC 4.7242</strain>
    </source>
</reference>
<evidence type="ECO:0000256" key="1">
    <source>
        <dbReference type="ARBA" id="ARBA00004651"/>
    </source>
</evidence>
<evidence type="ECO:0000256" key="3">
    <source>
        <dbReference type="ARBA" id="ARBA00022448"/>
    </source>
</evidence>
<proteinExistence type="inferred from homology"/>
<dbReference type="EMBL" id="JBHUGH010000005">
    <property type="protein sequence ID" value="MFD1911928.1"/>
    <property type="molecule type" value="Genomic_DNA"/>
</dbReference>
<feature type="transmembrane region" description="Helical" evidence="8">
    <location>
        <begin position="319"/>
        <end position="341"/>
    </location>
</feature>
<keyword evidence="3 8" id="KW-0813">Transport</keyword>
<keyword evidence="4" id="KW-1003">Cell membrane</keyword>
<evidence type="ECO:0000256" key="6">
    <source>
        <dbReference type="ARBA" id="ARBA00022989"/>
    </source>
</evidence>
<feature type="domain" description="Major facilitator superfamily (MFS) profile" evidence="9">
    <location>
        <begin position="16"/>
        <end position="402"/>
    </location>
</feature>
<dbReference type="InterPro" id="IPR005829">
    <property type="entry name" value="Sugar_transporter_CS"/>
</dbReference>
<dbReference type="PANTHER" id="PTHR23502:SF132">
    <property type="entry name" value="POLYAMINE TRANSPORTER 2-RELATED"/>
    <property type="match status" value="1"/>
</dbReference>
<evidence type="ECO:0000256" key="2">
    <source>
        <dbReference type="ARBA" id="ARBA00006236"/>
    </source>
</evidence>
<feature type="transmembrane region" description="Helical" evidence="8">
    <location>
        <begin position="53"/>
        <end position="71"/>
    </location>
</feature>
<keyword evidence="8" id="KW-0997">Cell inner membrane</keyword>
<feature type="transmembrane region" description="Helical" evidence="8">
    <location>
        <begin position="256"/>
        <end position="279"/>
    </location>
</feature>
<dbReference type="PROSITE" id="PS50850">
    <property type="entry name" value="MFS"/>
    <property type="match status" value="1"/>
</dbReference>
<dbReference type="InterPro" id="IPR036259">
    <property type="entry name" value="MFS_trans_sf"/>
</dbReference>
<feature type="transmembrane region" description="Helical" evidence="8">
    <location>
        <begin position="221"/>
        <end position="241"/>
    </location>
</feature>
<dbReference type="CDD" id="cd17320">
    <property type="entry name" value="MFS_MdfA_MDR_like"/>
    <property type="match status" value="1"/>
</dbReference>
<keyword evidence="11" id="KW-1185">Reference proteome</keyword>